<evidence type="ECO:0000259" key="2">
    <source>
        <dbReference type="PROSITE" id="PS50069"/>
    </source>
</evidence>
<dbReference type="PANTHER" id="PTHR11932">
    <property type="entry name" value="CULLIN"/>
    <property type="match status" value="1"/>
</dbReference>
<dbReference type="OrthoDB" id="27073at2759"/>
<dbReference type="PROSITE" id="PS50069">
    <property type="entry name" value="CULLIN_2"/>
    <property type="match status" value="1"/>
</dbReference>
<dbReference type="GO" id="GO:0031625">
    <property type="term" value="F:ubiquitin protein ligase binding"/>
    <property type="evidence" value="ECO:0007669"/>
    <property type="project" value="InterPro"/>
</dbReference>
<keyword evidence="4" id="KW-1185">Reference proteome</keyword>
<proteinExistence type="inferred from homology"/>
<dbReference type="AlphaFoldDB" id="A0A8S1XW94"/>
<evidence type="ECO:0000256" key="1">
    <source>
        <dbReference type="PROSITE-ProRule" id="PRU00330"/>
    </source>
</evidence>
<name>A0A8S1XW94_9CILI</name>
<dbReference type="InterPro" id="IPR016158">
    <property type="entry name" value="Cullin_homology"/>
</dbReference>
<dbReference type="GO" id="GO:0006511">
    <property type="term" value="P:ubiquitin-dependent protein catabolic process"/>
    <property type="evidence" value="ECO:0007669"/>
    <property type="project" value="InterPro"/>
</dbReference>
<comment type="caution">
    <text evidence="3">The sequence shown here is derived from an EMBL/GenBank/DDBJ whole genome shotgun (WGS) entry which is preliminary data.</text>
</comment>
<dbReference type="Proteomes" id="UP000689195">
    <property type="component" value="Unassembled WGS sequence"/>
</dbReference>
<protein>
    <recommendedName>
        <fullName evidence="2">Cullin family profile domain-containing protein</fullName>
    </recommendedName>
</protein>
<reference evidence="3" key="1">
    <citation type="submission" date="2021-01" db="EMBL/GenBank/DDBJ databases">
        <authorList>
            <consortium name="Genoscope - CEA"/>
            <person name="William W."/>
        </authorList>
    </citation>
    <scope>NUCLEOTIDE SEQUENCE</scope>
</reference>
<dbReference type="InterPro" id="IPR019559">
    <property type="entry name" value="Cullin_neddylation_domain"/>
</dbReference>
<evidence type="ECO:0000313" key="4">
    <source>
        <dbReference type="Proteomes" id="UP000689195"/>
    </source>
</evidence>
<dbReference type="InterPro" id="IPR045093">
    <property type="entry name" value="Cullin"/>
</dbReference>
<comment type="similarity">
    <text evidence="1">Belongs to the cullin family.</text>
</comment>
<dbReference type="EMBL" id="CAJJDO010000141">
    <property type="protein sequence ID" value="CAD8205603.1"/>
    <property type="molecule type" value="Genomic_DNA"/>
</dbReference>
<accession>A0A8S1XW94</accession>
<organism evidence="3 4">
    <name type="scientific">Paramecium pentaurelia</name>
    <dbReference type="NCBI Taxonomy" id="43138"/>
    <lineage>
        <taxon>Eukaryota</taxon>
        <taxon>Sar</taxon>
        <taxon>Alveolata</taxon>
        <taxon>Ciliophora</taxon>
        <taxon>Intramacronucleata</taxon>
        <taxon>Oligohymenophorea</taxon>
        <taxon>Peniculida</taxon>
        <taxon>Parameciidae</taxon>
        <taxon>Paramecium</taxon>
    </lineage>
</organism>
<evidence type="ECO:0000313" key="3">
    <source>
        <dbReference type="EMBL" id="CAD8205603.1"/>
    </source>
</evidence>
<feature type="domain" description="Cullin family profile" evidence="2">
    <location>
        <begin position="417"/>
        <end position="646"/>
    </location>
</feature>
<sequence>MDQHPKPIQPEEFKQKIKDILINCRQTRNFDINIFVKFASQTRKQINNTPNAQQICKLIIIESQKCLLEIYAQQFKEQLNLDQFFTIFIEYEKAAKHLNLACYHVCQNLSYKATFQFWKIAVCKIIKDNSQYIQQSIFKQLESLLESIYKKYEQEFVHKKQESEKFNKKLDGLNSIMKFQTYNQILLELSKNEVLIQRNIDICDDFCQMVFKFMDGEYQQKYMRWHQVYSVKDYLIQVERELELNEQLFSALKTYYKFKDHYTKIQRIVYETLLLSYKRVVLKDERGFLGLLKEFLQSQEQEEKEIAREEIILILRVYSKFQDKDIYFNDFKQNFQIFVRKAIEEQYKEQTLHHELEKQKQKYKSLVKILCDIYDKFNNLIILCFRESNNYNGRYDLEMIVKSELNLFFINLEQSIHLTQQLCDYVHDLIMQMSKTDDQQQRKENYDEILKVQECLLPFVKDYEYYLIINYYRLASRLLSYLIFFEKSHVRTHLDNETQILDQMKSFCGDKKLKKFYKMISEISDLALNTRILAFDDGTSSEIIQINKKKWPILYDNDRNVFEQIQNHKDQFYKTHNLQYNVVFSDTISYVEVYWAEVNKTLMINCVQAAILFLYDKNEDPKSLNEIIQSTKLQKDQVLFQLDRMVKLKILWADEDSYYLNNSQIKLEIENHWIVMEHNIYENERFINEFKPINDKSQDFKYQLDAFIMKILKLEKRILHKLLLEKVTQHFYPILVSNEQLKLSIEFLSKYQYISRDPENQQAYLYQ</sequence>
<gene>
    <name evidence="3" type="ORF">PPENT_87.1.T1410062</name>
</gene>
<dbReference type="SMART" id="SM00884">
    <property type="entry name" value="Cullin_Nedd8"/>
    <property type="match status" value="1"/>
</dbReference>